<keyword evidence="3" id="KW-1185">Reference proteome</keyword>
<feature type="compositionally biased region" description="Basic and acidic residues" evidence="1">
    <location>
        <begin position="217"/>
        <end position="232"/>
    </location>
</feature>
<feature type="compositionally biased region" description="Low complexity" evidence="1">
    <location>
        <begin position="603"/>
        <end position="613"/>
    </location>
</feature>
<accession>A0ABN9RLK5</accession>
<reference evidence="2" key="1">
    <citation type="submission" date="2023-10" db="EMBL/GenBank/DDBJ databases">
        <authorList>
            <person name="Chen Y."/>
            <person name="Shah S."/>
            <person name="Dougan E. K."/>
            <person name="Thang M."/>
            <person name="Chan C."/>
        </authorList>
    </citation>
    <scope>NUCLEOTIDE SEQUENCE [LARGE SCALE GENOMIC DNA]</scope>
</reference>
<feature type="region of interest" description="Disordered" evidence="1">
    <location>
        <begin position="587"/>
        <end position="690"/>
    </location>
</feature>
<dbReference type="InterPro" id="IPR012337">
    <property type="entry name" value="RNaseH-like_sf"/>
</dbReference>
<organism evidence="2 3">
    <name type="scientific">Prorocentrum cordatum</name>
    <dbReference type="NCBI Taxonomy" id="2364126"/>
    <lineage>
        <taxon>Eukaryota</taxon>
        <taxon>Sar</taxon>
        <taxon>Alveolata</taxon>
        <taxon>Dinophyceae</taxon>
        <taxon>Prorocentrales</taxon>
        <taxon>Prorocentraceae</taxon>
        <taxon>Prorocentrum</taxon>
    </lineage>
</organism>
<feature type="compositionally biased region" description="Basic and acidic residues" evidence="1">
    <location>
        <begin position="629"/>
        <end position="638"/>
    </location>
</feature>
<sequence>MEAFSPPRLTKWAEEFGFEDGGACDLQTGWDARQREDVSRPFCDLETEDPPLVSRSPPCGKLSPLQALTPEDKRKDLEKFEQEVQEAVSFIVLCLVIAEWQMMRGKHFILEQSRGSSAWGLKEMTHFLTELPPFIAEAAARRFGKLGRASGVPLAKVWRFASDLPEVAEEVDRQCRGGHEHQDAMESAGGTKRSVRPQIYPDRLAKALVRGAYRARMETQSHTRQTAVHEAEATGVGDQEDDEEADIEGKGRLTRDDLYHGRPQTIEAGLRRLHVNLGHAPAPTTMRHLRHANATEAALKMAAEFRCPECDVKADPKSVRPAAPDIAQPPLRSIGMDVKELPGWMPNQIVKALNIGDDEAAADLLRLCRDNWTRPYLRPKWIRLDPAKPHVSKVFTSAMERDGTTTLDTAGSAKEQKGKVERHGQWFAQMLRAVIAEVQPQDRGEWRECVAQVQEAKNSLRSVGGVGPAQIVFGRNPQVPEDLLADSPDIAANSAALRDPPAAFAARVRAAARRQVLSYNDKQATRLALDARPRKLVKYQSGDMVAVWRNAKQVAGRRAHYRWRPGACMGAVRGNYWIAVPGSVLKDEPGDWPNAETEGNQGSAGSAGAPGDSEPAEVRKRLRCQTSAEEAKRPRVESEVPMPPGSVDLGPQAARASTALKRSLSARRPGRPKQQRVQSVLAVTASPDSDDDDEILAVDIEEVLLARGRAGQDRTGYAKEYSKLIEKTQAWRPLPLEESRRARSTQPDRIMKPRPVLTEKEDEEGNVVVKCRMTVQGFILELVMAGRTQAPTLSSNGRAFVLQTIASAEFPLAIGDVEGAFLETDAPLAPAEHGAIYVSLPSEFLPDGMHGDQLCEVINGYGRSDQPQLWWLTFSKFLVEELGFVKHPMDPCVLLLFEDVGESAEFDLDDYRVIDGQGAEPLRVARPGDLCGVIGQHVDDGAFGGRGSMWAEAASQLRRRFPYRKWHEEEAEFVGPRLRQLPDYTVVQTQHQHASEEMER</sequence>
<protein>
    <submittedName>
        <fullName evidence="2">Uncharacterized protein</fullName>
    </submittedName>
</protein>
<feature type="region of interest" description="Disordered" evidence="1">
    <location>
        <begin position="41"/>
        <end position="67"/>
    </location>
</feature>
<feature type="compositionally biased region" description="Basic residues" evidence="1">
    <location>
        <begin position="664"/>
        <end position="674"/>
    </location>
</feature>
<dbReference type="Gene3D" id="3.30.420.10">
    <property type="entry name" value="Ribonuclease H-like superfamily/Ribonuclease H"/>
    <property type="match status" value="1"/>
</dbReference>
<dbReference type="SUPFAM" id="SSF53098">
    <property type="entry name" value="Ribonuclease H-like"/>
    <property type="match status" value="1"/>
</dbReference>
<name>A0ABN9RLK5_9DINO</name>
<dbReference type="Proteomes" id="UP001189429">
    <property type="component" value="Unassembled WGS sequence"/>
</dbReference>
<gene>
    <name evidence="2" type="ORF">PCOR1329_LOCUS21849</name>
</gene>
<feature type="region of interest" description="Disordered" evidence="1">
    <location>
        <begin position="177"/>
        <end position="196"/>
    </location>
</feature>
<feature type="non-terminal residue" evidence="2">
    <location>
        <position position="1000"/>
    </location>
</feature>
<dbReference type="InterPro" id="IPR036397">
    <property type="entry name" value="RNaseH_sf"/>
</dbReference>
<comment type="caution">
    <text evidence="2">The sequence shown here is derived from an EMBL/GenBank/DDBJ whole genome shotgun (WGS) entry which is preliminary data.</text>
</comment>
<proteinExistence type="predicted"/>
<evidence type="ECO:0000313" key="3">
    <source>
        <dbReference type="Proteomes" id="UP001189429"/>
    </source>
</evidence>
<dbReference type="EMBL" id="CAUYUJ010007225">
    <property type="protein sequence ID" value="CAK0820028.1"/>
    <property type="molecule type" value="Genomic_DNA"/>
</dbReference>
<evidence type="ECO:0000256" key="1">
    <source>
        <dbReference type="SAM" id="MobiDB-lite"/>
    </source>
</evidence>
<evidence type="ECO:0000313" key="2">
    <source>
        <dbReference type="EMBL" id="CAK0820028.1"/>
    </source>
</evidence>
<feature type="region of interest" description="Disordered" evidence="1">
    <location>
        <begin position="217"/>
        <end position="245"/>
    </location>
</feature>